<dbReference type="SUPFAM" id="SSF103473">
    <property type="entry name" value="MFS general substrate transporter"/>
    <property type="match status" value="1"/>
</dbReference>
<feature type="transmembrane region" description="Helical" evidence="8">
    <location>
        <begin position="196"/>
        <end position="215"/>
    </location>
</feature>
<reference evidence="11" key="1">
    <citation type="journal article" date="2019" name="Int. J. Syst. Evol. Microbiol.">
        <title>The Global Catalogue of Microorganisms (GCM) 10K type strain sequencing project: providing services to taxonomists for standard genome sequencing and annotation.</title>
        <authorList>
            <consortium name="The Broad Institute Genomics Platform"/>
            <consortium name="The Broad Institute Genome Sequencing Center for Infectious Disease"/>
            <person name="Wu L."/>
            <person name="Ma J."/>
        </authorList>
    </citation>
    <scope>NUCLEOTIDE SEQUENCE [LARGE SCALE GENOMIC DNA]</scope>
    <source>
        <strain evidence="11">NBRC 111756</strain>
    </source>
</reference>
<dbReference type="InterPro" id="IPR036259">
    <property type="entry name" value="MFS_trans_sf"/>
</dbReference>
<feature type="transmembrane region" description="Helical" evidence="8">
    <location>
        <begin position="73"/>
        <end position="92"/>
    </location>
</feature>
<dbReference type="RefSeq" id="WP_379908245.1">
    <property type="nucleotide sequence ID" value="NZ_JBHSWE010000001.1"/>
</dbReference>
<dbReference type="InterPro" id="IPR005828">
    <property type="entry name" value="MFS_sugar_transport-like"/>
</dbReference>
<evidence type="ECO:0000256" key="3">
    <source>
        <dbReference type="ARBA" id="ARBA00022475"/>
    </source>
</evidence>
<comment type="caution">
    <text evidence="10">The sequence shown here is derived from an EMBL/GenBank/DDBJ whole genome shotgun (WGS) entry which is preliminary data.</text>
</comment>
<feature type="transmembrane region" description="Helical" evidence="8">
    <location>
        <begin position="7"/>
        <end position="31"/>
    </location>
</feature>
<keyword evidence="5 8" id="KW-1133">Transmembrane helix</keyword>
<name>A0ABW1ZWY2_9GAMM</name>
<feature type="region of interest" description="Disordered" evidence="7">
    <location>
        <begin position="623"/>
        <end position="652"/>
    </location>
</feature>
<dbReference type="CDD" id="cd17477">
    <property type="entry name" value="MFS_YcaD_like"/>
    <property type="match status" value="1"/>
</dbReference>
<dbReference type="PROSITE" id="PS50850">
    <property type="entry name" value="MFS"/>
    <property type="match status" value="1"/>
</dbReference>
<evidence type="ECO:0000256" key="6">
    <source>
        <dbReference type="ARBA" id="ARBA00023136"/>
    </source>
</evidence>
<sequence length="736" mass="79712">MIVTLLPLFSLLLSCFIMMMGFGLTGLLMPVRMGLEGMNTDTIGMVLSMYAAGMLFGGLYARVMIIRAGHIRMFAAVAALAAISVLACGLSTNPWLWGLMRMLMGFCMACALAAIDSWLSESASQETRGRILAANQIVIMGAFFVGQFLINLSSPSTTTLFIVAGMLLSLALIPIVMSRKAGPSVAEVRAMSMMAVFRLSPLGVVSCFFCGILYSGMLNMLPIFAGSRGIEGFELSLFMGAAVFGAFILQFPVGYLSDHFDRRTVLFGLLIVTIGASVAAPLLAALEYRYPIMAAVAVITGIFACLYPMSISETFDKVLQSDMVAAMGGLIATYALGSIIGPYASSLAMKTFGNDALFGFLAVMEALLLIFVVYRMRVRDALPVEDQEKYVLHGVAGGSSLEIDPRFEYEEPERPLSPEAETVVKVAQNNPGAAVKMAIALAENSPEQAAQLAAALSCVEQVDIARLYAAITEAAPELSLYIAEALAAASPEQSNELIDWLIRERPDQLAEILVAIAEALPEQSVEIIGNAAETMAEEAPEMLFDMAETYASHMSEQLEEMRPVDRAASQPEHLAAELYARLAEIIPERAADLAYKVAEAMPEAAIEVAEAYVHTLIEEEAKQEAVETDLDSEMISRSWEKEEEPRGPSAEDEARIAGALTDFVNHVTETMPEQAVKIAAVLVESRPDLASDLIERLQSMHQLDNTLASDLDERPAPDIFADYPREEQEERDASRS</sequence>
<keyword evidence="3" id="KW-1003">Cell membrane</keyword>
<evidence type="ECO:0000313" key="11">
    <source>
        <dbReference type="Proteomes" id="UP001596422"/>
    </source>
</evidence>
<evidence type="ECO:0000313" key="10">
    <source>
        <dbReference type="EMBL" id="MFC6669702.1"/>
    </source>
</evidence>
<evidence type="ECO:0000256" key="5">
    <source>
        <dbReference type="ARBA" id="ARBA00022989"/>
    </source>
</evidence>
<organism evidence="10 11">
    <name type="scientific">Marinobacterium aestuariivivens</name>
    <dbReference type="NCBI Taxonomy" id="1698799"/>
    <lineage>
        <taxon>Bacteria</taxon>
        <taxon>Pseudomonadati</taxon>
        <taxon>Pseudomonadota</taxon>
        <taxon>Gammaproteobacteria</taxon>
        <taxon>Oceanospirillales</taxon>
        <taxon>Oceanospirillaceae</taxon>
        <taxon>Marinobacterium</taxon>
    </lineage>
</organism>
<comment type="subcellular location">
    <subcellularLocation>
        <location evidence="1">Cell membrane</location>
        <topology evidence="1">Multi-pass membrane protein</topology>
    </subcellularLocation>
</comment>
<keyword evidence="2" id="KW-0813">Transport</keyword>
<dbReference type="Pfam" id="PF00083">
    <property type="entry name" value="Sugar_tr"/>
    <property type="match status" value="1"/>
</dbReference>
<dbReference type="Gene3D" id="1.20.1250.20">
    <property type="entry name" value="MFS general substrate transporter like domains"/>
    <property type="match status" value="2"/>
</dbReference>
<feature type="transmembrane region" description="Helical" evidence="8">
    <location>
        <begin position="156"/>
        <end position="176"/>
    </location>
</feature>
<feature type="transmembrane region" description="Helical" evidence="8">
    <location>
        <begin position="131"/>
        <end position="150"/>
    </location>
</feature>
<protein>
    <submittedName>
        <fullName evidence="10">MFS transporter</fullName>
    </submittedName>
</protein>
<evidence type="ECO:0000256" key="1">
    <source>
        <dbReference type="ARBA" id="ARBA00004651"/>
    </source>
</evidence>
<feature type="transmembrane region" description="Helical" evidence="8">
    <location>
        <begin position="235"/>
        <end position="253"/>
    </location>
</feature>
<keyword evidence="4 8" id="KW-0812">Transmembrane</keyword>
<proteinExistence type="predicted"/>
<evidence type="ECO:0000256" key="4">
    <source>
        <dbReference type="ARBA" id="ARBA00022692"/>
    </source>
</evidence>
<keyword evidence="6 8" id="KW-0472">Membrane</keyword>
<dbReference type="PANTHER" id="PTHR23521:SF2">
    <property type="entry name" value="TRANSPORTER MFS SUPERFAMILY"/>
    <property type="match status" value="1"/>
</dbReference>
<feature type="transmembrane region" description="Helical" evidence="8">
    <location>
        <begin position="292"/>
        <end position="311"/>
    </location>
</feature>
<evidence type="ECO:0000256" key="8">
    <source>
        <dbReference type="SAM" id="Phobius"/>
    </source>
</evidence>
<feature type="transmembrane region" description="Helical" evidence="8">
    <location>
        <begin position="98"/>
        <end position="119"/>
    </location>
</feature>
<accession>A0ABW1ZWY2</accession>
<feature type="transmembrane region" description="Helical" evidence="8">
    <location>
        <begin position="265"/>
        <end position="286"/>
    </location>
</feature>
<evidence type="ECO:0000256" key="2">
    <source>
        <dbReference type="ARBA" id="ARBA00022448"/>
    </source>
</evidence>
<feature type="compositionally biased region" description="Basic and acidic residues" evidence="7">
    <location>
        <begin position="723"/>
        <end position="736"/>
    </location>
</feature>
<gene>
    <name evidence="10" type="ORF">ACFQDL_06085</name>
</gene>
<feature type="domain" description="Major facilitator superfamily (MFS) profile" evidence="9">
    <location>
        <begin position="7"/>
        <end position="377"/>
    </location>
</feature>
<dbReference type="InterPro" id="IPR020846">
    <property type="entry name" value="MFS_dom"/>
</dbReference>
<feature type="transmembrane region" description="Helical" evidence="8">
    <location>
        <begin position="356"/>
        <end position="374"/>
    </location>
</feature>
<dbReference type="Proteomes" id="UP001596422">
    <property type="component" value="Unassembled WGS sequence"/>
</dbReference>
<keyword evidence="11" id="KW-1185">Reference proteome</keyword>
<dbReference type="EMBL" id="JBHSWE010000001">
    <property type="protein sequence ID" value="MFC6669702.1"/>
    <property type="molecule type" value="Genomic_DNA"/>
</dbReference>
<dbReference type="PANTHER" id="PTHR23521">
    <property type="entry name" value="TRANSPORTER MFS SUPERFAMILY"/>
    <property type="match status" value="1"/>
</dbReference>
<dbReference type="InterPro" id="IPR011701">
    <property type="entry name" value="MFS"/>
</dbReference>
<feature type="transmembrane region" description="Helical" evidence="8">
    <location>
        <begin position="323"/>
        <end position="344"/>
    </location>
</feature>
<dbReference type="Pfam" id="PF07690">
    <property type="entry name" value="MFS_1"/>
    <property type="match status" value="1"/>
</dbReference>
<dbReference type="InterPro" id="IPR047200">
    <property type="entry name" value="MFS_YcaD-like"/>
</dbReference>
<feature type="region of interest" description="Disordered" evidence="7">
    <location>
        <begin position="706"/>
        <end position="736"/>
    </location>
</feature>
<feature type="transmembrane region" description="Helical" evidence="8">
    <location>
        <begin position="43"/>
        <end position="61"/>
    </location>
</feature>
<evidence type="ECO:0000259" key="9">
    <source>
        <dbReference type="PROSITE" id="PS50850"/>
    </source>
</evidence>
<evidence type="ECO:0000256" key="7">
    <source>
        <dbReference type="SAM" id="MobiDB-lite"/>
    </source>
</evidence>